<proteinExistence type="inferred from homology"/>
<keyword evidence="5 11" id="KW-0808">Transferase</keyword>
<dbReference type="InterPro" id="IPR014048">
    <property type="entry name" value="MethylDNA_cys_MeTrfase_DNA-bd"/>
</dbReference>
<comment type="caution">
    <text evidence="11">The sequence shown here is derived from an EMBL/GenBank/DDBJ whole genome shotgun (WGS) entry which is preliminary data.</text>
</comment>
<comment type="catalytic activity">
    <reaction evidence="8">
        <text>a 6-O-methyl-2'-deoxyguanosine in DNA + L-cysteinyl-[protein] = S-methyl-L-cysteinyl-[protein] + a 2'-deoxyguanosine in DNA</text>
        <dbReference type="Rhea" id="RHEA:24000"/>
        <dbReference type="Rhea" id="RHEA-COMP:10131"/>
        <dbReference type="Rhea" id="RHEA-COMP:10132"/>
        <dbReference type="Rhea" id="RHEA-COMP:11367"/>
        <dbReference type="Rhea" id="RHEA-COMP:11368"/>
        <dbReference type="ChEBI" id="CHEBI:29950"/>
        <dbReference type="ChEBI" id="CHEBI:82612"/>
        <dbReference type="ChEBI" id="CHEBI:85445"/>
        <dbReference type="ChEBI" id="CHEBI:85448"/>
        <dbReference type="EC" id="2.1.1.63"/>
    </reaction>
</comment>
<dbReference type="PANTHER" id="PTHR10815:SF5">
    <property type="entry name" value="METHYLATED-DNA--PROTEIN-CYSTEINE METHYLTRANSFERASE"/>
    <property type="match status" value="1"/>
</dbReference>
<dbReference type="GO" id="GO:0003908">
    <property type="term" value="F:methylated-DNA-[protein]-cysteine S-methyltransferase activity"/>
    <property type="evidence" value="ECO:0007669"/>
    <property type="project" value="UniProtKB-EC"/>
</dbReference>
<dbReference type="Pfam" id="PF02870">
    <property type="entry name" value="Methyltransf_1N"/>
    <property type="match status" value="1"/>
</dbReference>
<evidence type="ECO:0000256" key="6">
    <source>
        <dbReference type="ARBA" id="ARBA00022763"/>
    </source>
</evidence>
<comment type="similarity">
    <text evidence="2">Belongs to the MGMT family.</text>
</comment>
<accession>A0A2H9T8Q1</accession>
<dbReference type="PROSITE" id="PS00374">
    <property type="entry name" value="MGMT"/>
    <property type="match status" value="1"/>
</dbReference>
<dbReference type="GO" id="GO:0032259">
    <property type="term" value="P:methylation"/>
    <property type="evidence" value="ECO:0007669"/>
    <property type="project" value="UniProtKB-KW"/>
</dbReference>
<dbReference type="InterPro" id="IPR036388">
    <property type="entry name" value="WH-like_DNA-bd_sf"/>
</dbReference>
<evidence type="ECO:0000256" key="2">
    <source>
        <dbReference type="ARBA" id="ARBA00008711"/>
    </source>
</evidence>
<dbReference type="FunFam" id="1.10.10.10:FF:000214">
    <property type="entry name" value="Methylated-DNA--protein-cysteine methyltransferase"/>
    <property type="match status" value="1"/>
</dbReference>
<keyword evidence="7" id="KW-0234">DNA repair</keyword>
<evidence type="ECO:0000259" key="9">
    <source>
        <dbReference type="Pfam" id="PF01035"/>
    </source>
</evidence>
<dbReference type="GO" id="GO:0006281">
    <property type="term" value="P:DNA repair"/>
    <property type="evidence" value="ECO:0007669"/>
    <property type="project" value="UniProtKB-KW"/>
</dbReference>
<evidence type="ECO:0000313" key="11">
    <source>
        <dbReference type="EMBL" id="PJE79621.1"/>
    </source>
</evidence>
<dbReference type="Pfam" id="PF01035">
    <property type="entry name" value="DNA_binding_1"/>
    <property type="match status" value="1"/>
</dbReference>
<evidence type="ECO:0000256" key="1">
    <source>
        <dbReference type="ARBA" id="ARBA00001286"/>
    </source>
</evidence>
<feature type="domain" description="Methylguanine DNA methyltransferase ribonuclease-like" evidence="10">
    <location>
        <begin position="8"/>
        <end position="87"/>
    </location>
</feature>
<dbReference type="InterPro" id="IPR008332">
    <property type="entry name" value="MethylG_MeTrfase_N"/>
</dbReference>
<evidence type="ECO:0000259" key="10">
    <source>
        <dbReference type="Pfam" id="PF02870"/>
    </source>
</evidence>
<keyword evidence="6" id="KW-0227">DNA damage</keyword>
<comment type="catalytic activity">
    <reaction evidence="1">
        <text>a 4-O-methyl-thymidine in DNA + L-cysteinyl-[protein] = a thymidine in DNA + S-methyl-L-cysteinyl-[protein]</text>
        <dbReference type="Rhea" id="RHEA:53428"/>
        <dbReference type="Rhea" id="RHEA-COMP:10131"/>
        <dbReference type="Rhea" id="RHEA-COMP:10132"/>
        <dbReference type="Rhea" id="RHEA-COMP:13555"/>
        <dbReference type="Rhea" id="RHEA-COMP:13556"/>
        <dbReference type="ChEBI" id="CHEBI:29950"/>
        <dbReference type="ChEBI" id="CHEBI:82612"/>
        <dbReference type="ChEBI" id="CHEBI:137386"/>
        <dbReference type="ChEBI" id="CHEBI:137387"/>
        <dbReference type="EC" id="2.1.1.63"/>
    </reaction>
</comment>
<organism evidence="11">
    <name type="scientific">invertebrate metagenome</name>
    <dbReference type="NCBI Taxonomy" id="1711999"/>
    <lineage>
        <taxon>unclassified sequences</taxon>
        <taxon>metagenomes</taxon>
        <taxon>organismal metagenomes</taxon>
    </lineage>
</organism>
<dbReference type="InterPro" id="IPR036631">
    <property type="entry name" value="MGMT_N_sf"/>
</dbReference>
<dbReference type="EC" id="2.1.1.63" evidence="3"/>
<dbReference type="InterPro" id="IPR001497">
    <property type="entry name" value="MethylDNA_cys_MeTrfase_AS"/>
</dbReference>
<feature type="domain" description="Methylated-DNA-[protein]-cysteine S-methyltransferase DNA binding" evidence="9">
    <location>
        <begin position="92"/>
        <end position="171"/>
    </location>
</feature>
<dbReference type="NCBIfam" id="TIGR00589">
    <property type="entry name" value="ogt"/>
    <property type="match status" value="1"/>
</dbReference>
<dbReference type="InterPro" id="IPR036217">
    <property type="entry name" value="MethylDNA_cys_MeTrfase_DNAb"/>
</dbReference>
<dbReference type="CDD" id="cd06445">
    <property type="entry name" value="ATase"/>
    <property type="match status" value="1"/>
</dbReference>
<name>A0A2H9T8Q1_9ZZZZ</name>
<evidence type="ECO:0000256" key="4">
    <source>
        <dbReference type="ARBA" id="ARBA00022603"/>
    </source>
</evidence>
<dbReference type="Gene3D" id="3.30.160.70">
    <property type="entry name" value="Methylated DNA-protein cysteine methyltransferase domain"/>
    <property type="match status" value="1"/>
</dbReference>
<evidence type="ECO:0000256" key="3">
    <source>
        <dbReference type="ARBA" id="ARBA00011918"/>
    </source>
</evidence>
<evidence type="ECO:0000256" key="5">
    <source>
        <dbReference type="ARBA" id="ARBA00022679"/>
    </source>
</evidence>
<reference evidence="11" key="1">
    <citation type="journal article" date="2017" name="Appl. Environ. Microbiol.">
        <title>Molecular characterization of an Endozoicomonas-like organism causing infection in king scallop Pecten maximus L.</title>
        <authorList>
            <person name="Cano I."/>
            <person name="van Aerle R."/>
            <person name="Ross S."/>
            <person name="Verner-Jeffreys D.W."/>
            <person name="Paley R.K."/>
            <person name="Rimmer G."/>
            <person name="Ryder D."/>
            <person name="Hooper P."/>
            <person name="Stone D."/>
            <person name="Feist S.W."/>
        </authorList>
    </citation>
    <scope>NUCLEOTIDE SEQUENCE</scope>
</reference>
<gene>
    <name evidence="11" type="primary">ogt</name>
    <name evidence="11" type="ORF">CI610_01400</name>
</gene>
<keyword evidence="4 11" id="KW-0489">Methyltransferase</keyword>
<dbReference type="SUPFAM" id="SSF53155">
    <property type="entry name" value="Methylated DNA-protein cysteine methyltransferase domain"/>
    <property type="match status" value="1"/>
</dbReference>
<sequence>MSIITTCLFHSPIGSLILGAYNRQLCLCDWRKRTHRDSIDNQLKIQLSSHYDDQTVQQHNHSVLVDAKQQLTEYFQGLRQQFTIPLLITGTDFQQKVWKTLAHISFGQTTNYFTLAHRMDHPAAARAVANACGANRLSLFIPCHRVIKANNMPGGYAGSTSAKIWLLRQEKKQINKGKKNLV</sequence>
<dbReference type="PANTHER" id="PTHR10815">
    <property type="entry name" value="METHYLATED-DNA--PROTEIN-CYSTEINE METHYLTRANSFERASE"/>
    <property type="match status" value="1"/>
</dbReference>
<evidence type="ECO:0000256" key="7">
    <source>
        <dbReference type="ARBA" id="ARBA00023204"/>
    </source>
</evidence>
<dbReference type="SUPFAM" id="SSF46767">
    <property type="entry name" value="Methylated DNA-protein cysteine methyltransferase, C-terminal domain"/>
    <property type="match status" value="1"/>
</dbReference>
<dbReference type="Gene3D" id="1.10.10.10">
    <property type="entry name" value="Winged helix-like DNA-binding domain superfamily/Winged helix DNA-binding domain"/>
    <property type="match status" value="1"/>
</dbReference>
<dbReference type="AlphaFoldDB" id="A0A2H9T8Q1"/>
<protein>
    <recommendedName>
        <fullName evidence="3">methylated-DNA--[protein]-cysteine S-methyltransferase</fullName>
        <ecNumber evidence="3">2.1.1.63</ecNumber>
    </recommendedName>
</protein>
<dbReference type="EMBL" id="NSIT01000057">
    <property type="protein sequence ID" value="PJE79621.1"/>
    <property type="molecule type" value="Genomic_DNA"/>
</dbReference>
<evidence type="ECO:0000256" key="8">
    <source>
        <dbReference type="ARBA" id="ARBA00049348"/>
    </source>
</evidence>